<keyword evidence="3" id="KW-1185">Reference proteome</keyword>
<proteinExistence type="predicted"/>
<dbReference type="EMBL" id="CP125669">
    <property type="protein sequence ID" value="WHP06927.1"/>
    <property type="molecule type" value="Genomic_DNA"/>
</dbReference>
<evidence type="ECO:0000313" key="3">
    <source>
        <dbReference type="Proteomes" id="UP001229836"/>
    </source>
</evidence>
<sequence length="78" mass="9332">MRDKIKKVFEKIFELWLYSIIGMPILALIYLSGDPENLFIKFLGYYMIGNFIFSIVFLVINWVYDQFKKANRQGNINE</sequence>
<name>A0ABY8S7Y7_9GAMM</name>
<keyword evidence="1" id="KW-1133">Transmembrane helix</keyword>
<keyword evidence="1" id="KW-0472">Membrane</keyword>
<keyword evidence="1" id="KW-0812">Transmembrane</keyword>
<dbReference type="Proteomes" id="UP001229836">
    <property type="component" value="Chromosome"/>
</dbReference>
<organism evidence="2 3">
    <name type="scientific">Acinetobacter corruptisaponis</name>
    <dbReference type="NCBI Taxonomy" id="3045147"/>
    <lineage>
        <taxon>Bacteria</taxon>
        <taxon>Pseudomonadati</taxon>
        <taxon>Pseudomonadota</taxon>
        <taxon>Gammaproteobacteria</taxon>
        <taxon>Moraxellales</taxon>
        <taxon>Moraxellaceae</taxon>
        <taxon>Acinetobacter</taxon>
    </lineage>
</organism>
<evidence type="ECO:0000313" key="2">
    <source>
        <dbReference type="EMBL" id="WHP06927.1"/>
    </source>
</evidence>
<evidence type="ECO:0000256" key="1">
    <source>
        <dbReference type="SAM" id="Phobius"/>
    </source>
</evidence>
<gene>
    <name evidence="2" type="ORF">QLH32_05525</name>
</gene>
<protein>
    <submittedName>
        <fullName evidence="2">Uncharacterized protein</fullName>
    </submittedName>
</protein>
<reference evidence="2 3" key="1">
    <citation type="submission" date="2023-05" db="EMBL/GenBank/DDBJ databases">
        <title>The complete genome of Acinetobacter sp. nov KCTC 92772.</title>
        <authorList>
            <person name="Zhou G."/>
        </authorList>
    </citation>
    <scope>NUCLEOTIDE SEQUENCE [LARGE SCALE GENOMIC DNA]</scope>
    <source>
        <strain evidence="2 3">KCTC 92772</strain>
    </source>
</reference>
<accession>A0ABY8S7Y7</accession>
<feature type="transmembrane region" description="Helical" evidence="1">
    <location>
        <begin position="43"/>
        <end position="64"/>
    </location>
</feature>
<dbReference type="RefSeq" id="WP_283268553.1">
    <property type="nucleotide sequence ID" value="NZ_CP125669.1"/>
</dbReference>
<feature type="transmembrane region" description="Helical" evidence="1">
    <location>
        <begin position="12"/>
        <end position="31"/>
    </location>
</feature>